<feature type="region of interest" description="Disordered" evidence="1">
    <location>
        <begin position="25"/>
        <end position="62"/>
    </location>
</feature>
<feature type="compositionally biased region" description="Gly residues" evidence="1">
    <location>
        <begin position="46"/>
        <end position="56"/>
    </location>
</feature>
<dbReference type="AlphaFoldDB" id="A0AAV7UW99"/>
<sequence length="96" mass="9934">MWKGSLEAPPYSEVPPGVLLRAAAAGTGLSRSSEESWARPRSRGGPWSGAGGGLGRKTGLSQAAPYGPSAVGLRAWGSLWAPQQLDFAAGTRRLET</sequence>
<reference evidence="2" key="1">
    <citation type="journal article" date="2022" name="bioRxiv">
        <title>Sequencing and chromosome-scale assembly of the giantPleurodeles waltlgenome.</title>
        <authorList>
            <person name="Brown T."/>
            <person name="Elewa A."/>
            <person name="Iarovenko S."/>
            <person name="Subramanian E."/>
            <person name="Araus A.J."/>
            <person name="Petzold A."/>
            <person name="Susuki M."/>
            <person name="Suzuki K.-i.T."/>
            <person name="Hayashi T."/>
            <person name="Toyoda A."/>
            <person name="Oliveira C."/>
            <person name="Osipova E."/>
            <person name="Leigh N.D."/>
            <person name="Simon A."/>
            <person name="Yun M.H."/>
        </authorList>
    </citation>
    <scope>NUCLEOTIDE SEQUENCE</scope>
    <source>
        <strain evidence="2">20211129_DDA</strain>
        <tissue evidence="2">Liver</tissue>
    </source>
</reference>
<accession>A0AAV7UW99</accession>
<gene>
    <name evidence="2" type="ORF">NDU88_001980</name>
</gene>
<protein>
    <submittedName>
        <fullName evidence="2">Uncharacterized protein</fullName>
    </submittedName>
</protein>
<evidence type="ECO:0000313" key="3">
    <source>
        <dbReference type="Proteomes" id="UP001066276"/>
    </source>
</evidence>
<evidence type="ECO:0000313" key="2">
    <source>
        <dbReference type="EMBL" id="KAJ1192674.1"/>
    </source>
</evidence>
<keyword evidence="3" id="KW-1185">Reference proteome</keyword>
<evidence type="ECO:0000256" key="1">
    <source>
        <dbReference type="SAM" id="MobiDB-lite"/>
    </source>
</evidence>
<comment type="caution">
    <text evidence="2">The sequence shown here is derived from an EMBL/GenBank/DDBJ whole genome shotgun (WGS) entry which is preliminary data.</text>
</comment>
<proteinExistence type="predicted"/>
<dbReference type="Proteomes" id="UP001066276">
    <property type="component" value="Chromosome 2_2"/>
</dbReference>
<name>A0AAV7UW99_PLEWA</name>
<organism evidence="2 3">
    <name type="scientific">Pleurodeles waltl</name>
    <name type="common">Iberian ribbed newt</name>
    <dbReference type="NCBI Taxonomy" id="8319"/>
    <lineage>
        <taxon>Eukaryota</taxon>
        <taxon>Metazoa</taxon>
        <taxon>Chordata</taxon>
        <taxon>Craniata</taxon>
        <taxon>Vertebrata</taxon>
        <taxon>Euteleostomi</taxon>
        <taxon>Amphibia</taxon>
        <taxon>Batrachia</taxon>
        <taxon>Caudata</taxon>
        <taxon>Salamandroidea</taxon>
        <taxon>Salamandridae</taxon>
        <taxon>Pleurodelinae</taxon>
        <taxon>Pleurodeles</taxon>
    </lineage>
</organism>
<dbReference type="EMBL" id="JANPWB010000004">
    <property type="protein sequence ID" value="KAJ1192674.1"/>
    <property type="molecule type" value="Genomic_DNA"/>
</dbReference>